<protein>
    <submittedName>
        <fullName evidence="2">Uncharacterized protein</fullName>
    </submittedName>
</protein>
<organism evidence="2 3">
    <name type="scientific">Mytilus galloprovincialis</name>
    <name type="common">Mediterranean mussel</name>
    <dbReference type="NCBI Taxonomy" id="29158"/>
    <lineage>
        <taxon>Eukaryota</taxon>
        <taxon>Metazoa</taxon>
        <taxon>Spiralia</taxon>
        <taxon>Lophotrochozoa</taxon>
        <taxon>Mollusca</taxon>
        <taxon>Bivalvia</taxon>
        <taxon>Autobranchia</taxon>
        <taxon>Pteriomorphia</taxon>
        <taxon>Mytilida</taxon>
        <taxon>Mytiloidea</taxon>
        <taxon>Mytilidae</taxon>
        <taxon>Mytilinae</taxon>
        <taxon>Mytilus</taxon>
    </lineage>
</organism>
<accession>A0A3L5TT77</accession>
<sequence>LPRVGNPINTVFKYHDGTRSLSDDQRNSISQYLCTFQEVRSLSHIDNDSLIRSRIEFIIKRKTENDLHQNKRSPSDLKMSTKLKRKGRQKESQQTAIGLPKKKEKRTNVFLSLRERLMKKKEKYLLRWFVSVDSVMKASGETLLDEEDLIGLSADSLPYRCLDDYVDLTIVQKMFTPSAWLYLLS</sequence>
<feature type="non-terminal residue" evidence="2">
    <location>
        <position position="185"/>
    </location>
</feature>
<name>A0A3L5TT77_MYTGA</name>
<evidence type="ECO:0000256" key="1">
    <source>
        <dbReference type="SAM" id="MobiDB-lite"/>
    </source>
</evidence>
<gene>
    <name evidence="2" type="ORF">AM593_09738</name>
</gene>
<keyword evidence="3" id="KW-1185">Reference proteome</keyword>
<dbReference type="EMBL" id="KV584679">
    <property type="protein sequence ID" value="OPL33133.1"/>
    <property type="molecule type" value="Genomic_DNA"/>
</dbReference>
<feature type="non-terminal residue" evidence="2">
    <location>
        <position position="1"/>
    </location>
</feature>
<evidence type="ECO:0000313" key="2">
    <source>
        <dbReference type="EMBL" id="OPL33133.1"/>
    </source>
</evidence>
<proteinExistence type="predicted"/>
<dbReference type="Proteomes" id="UP000266721">
    <property type="component" value="Unassembled WGS sequence"/>
</dbReference>
<dbReference type="AlphaFoldDB" id="A0A3L5TT77"/>
<comment type="caution">
    <text evidence="2">The sequence shown here is derived from an EMBL/GenBank/DDBJ whole genome shotgun (WGS) entry which is preliminary data.</text>
</comment>
<feature type="region of interest" description="Disordered" evidence="1">
    <location>
        <begin position="67"/>
        <end position="96"/>
    </location>
</feature>
<evidence type="ECO:0000313" key="3">
    <source>
        <dbReference type="Proteomes" id="UP000266721"/>
    </source>
</evidence>
<reference evidence="2 3" key="1">
    <citation type="journal article" date="2016" name="PLoS ONE">
        <title>A First Insight into the Genome of the Filter-Feeder Mussel Mytilus galloprovincialis.</title>
        <authorList>
            <person name="Murgarella M."/>
            <person name="Puiu D."/>
            <person name="Novoa B."/>
            <person name="Figueras A."/>
            <person name="Posada D."/>
            <person name="Canchaya C."/>
        </authorList>
    </citation>
    <scope>NUCLEOTIDE SEQUENCE [LARGE SCALE GENOMIC DNA]</scope>
    <source>
        <tissue evidence="2">Muscle</tissue>
    </source>
</reference>